<evidence type="ECO:0000256" key="4">
    <source>
        <dbReference type="ARBA" id="ARBA00023224"/>
    </source>
</evidence>
<organism evidence="10 11">
    <name type="scientific">Aeribacillus pallidus</name>
    <dbReference type="NCBI Taxonomy" id="33936"/>
    <lineage>
        <taxon>Bacteria</taxon>
        <taxon>Bacillati</taxon>
        <taxon>Bacillota</taxon>
        <taxon>Bacilli</taxon>
        <taxon>Bacillales</taxon>
        <taxon>Bacillaceae</taxon>
        <taxon>Aeribacillus</taxon>
    </lineage>
</organism>
<dbReference type="GO" id="GO:0006935">
    <property type="term" value="P:chemotaxis"/>
    <property type="evidence" value="ECO:0007669"/>
    <property type="project" value="InterPro"/>
</dbReference>
<evidence type="ECO:0000259" key="9">
    <source>
        <dbReference type="PROSITE" id="PS50885"/>
    </source>
</evidence>
<dbReference type="Gene3D" id="6.10.340.10">
    <property type="match status" value="1"/>
</dbReference>
<dbReference type="InterPro" id="IPR003660">
    <property type="entry name" value="HAMP_dom"/>
</dbReference>
<protein>
    <recommendedName>
        <fullName evidence="12">Methyl-accepting chemotaxis protein</fullName>
    </recommendedName>
</protein>
<dbReference type="Gene3D" id="1.10.287.950">
    <property type="entry name" value="Methyl-accepting chemotaxis protein"/>
    <property type="match status" value="1"/>
</dbReference>
<evidence type="ECO:0000256" key="6">
    <source>
        <dbReference type="PROSITE-ProRule" id="PRU00284"/>
    </source>
</evidence>
<keyword evidence="3 7" id="KW-0472">Membrane</keyword>
<dbReference type="GO" id="GO:0007165">
    <property type="term" value="P:signal transduction"/>
    <property type="evidence" value="ECO:0007669"/>
    <property type="project" value="UniProtKB-KW"/>
</dbReference>
<evidence type="ECO:0000256" key="5">
    <source>
        <dbReference type="ARBA" id="ARBA00029447"/>
    </source>
</evidence>
<dbReference type="InterPro" id="IPR004090">
    <property type="entry name" value="Chemotax_Me-accpt_rcpt"/>
</dbReference>
<evidence type="ECO:0000256" key="2">
    <source>
        <dbReference type="ARBA" id="ARBA00022475"/>
    </source>
</evidence>
<sequence length="558" mass="63137">MSIGERIPLSVRLILFALILLISSITVVGYTAYQKASETTFNLIEDRLKREVYMTEIAASNLLYAYVNSSDDFFERFDKEVVQRQSSQLIQDGLNADFFFVRNEKATPFSVSVKTKTQIPAAIVKEITRKNSGIIHKSFNGQDYTLAFKEMQELKGIFLLAVPTESYIKPVHELAYNTIWIGIISVLFMMGILFLAVRSMTKPLTILREKMRKMREGDIQLDLNINTNLPEILSLIKSFKQLAGYLGMMIQRINTTTENLFSTGRKLKHSSDDVLTLHTNLVEAIEMVKNGAKQTASSSEESAKVFHSMKNTVQTVLERIERLFSSVQGMNRSANTGEQNMRQMIESLNRFEKECKTMSKTIQSVRDHSTAIEKVVEMIYAISEKTKLLSLNATIEAARAGEEGKGFAIVAEEVRKLAEQSSKATEDIAQSVKMMDDISQSAYQQFKLILELVQNHLEVAGKSRLSFDQLVDEIGKVNEILSETRHSLHTLDDWLPKMEQSAENFLSVSQETFASAEQMQSVAKVQMEQIRETHAIGLTLMELSESLKSTTNKFQFKS</sequence>
<keyword evidence="4 6" id="KW-0807">Transducer</keyword>
<dbReference type="AlphaFoldDB" id="A0A223EB85"/>
<dbReference type="SMART" id="SM00283">
    <property type="entry name" value="MA"/>
    <property type="match status" value="1"/>
</dbReference>
<dbReference type="PANTHER" id="PTHR32089:SF112">
    <property type="entry name" value="LYSOZYME-LIKE PROTEIN-RELATED"/>
    <property type="match status" value="1"/>
</dbReference>
<reference evidence="10 11" key="1">
    <citation type="submission" date="2016-10" db="EMBL/GenBank/DDBJ databases">
        <title>The whole genome sequencing and assembly of Aeribacillus pallidus KCTC3564 strain.</title>
        <authorList>
            <person name="Lee Y.-J."/>
            <person name="Park M.-K."/>
            <person name="Yi H."/>
            <person name="Bahn Y.-S."/>
            <person name="Kim J.F."/>
            <person name="Lee D.-W."/>
        </authorList>
    </citation>
    <scope>NUCLEOTIDE SEQUENCE [LARGE SCALE GENOMIC DNA]</scope>
    <source>
        <strain evidence="10 11">KCTC3564</strain>
    </source>
</reference>
<dbReference type="SMART" id="SM00304">
    <property type="entry name" value="HAMP"/>
    <property type="match status" value="1"/>
</dbReference>
<feature type="transmembrane region" description="Helical" evidence="7">
    <location>
        <begin position="12"/>
        <end position="33"/>
    </location>
</feature>
<feature type="domain" description="HAMP" evidence="9">
    <location>
        <begin position="198"/>
        <end position="251"/>
    </location>
</feature>
<evidence type="ECO:0000313" key="11">
    <source>
        <dbReference type="Proteomes" id="UP000214606"/>
    </source>
</evidence>
<name>A0A223EB85_9BACI</name>
<feature type="transmembrane region" description="Helical" evidence="7">
    <location>
        <begin position="179"/>
        <end position="197"/>
    </location>
</feature>
<keyword evidence="7" id="KW-1133">Transmembrane helix</keyword>
<dbReference type="SUPFAM" id="SSF58104">
    <property type="entry name" value="Methyl-accepting chemotaxis protein (MCP) signaling domain"/>
    <property type="match status" value="1"/>
</dbReference>
<comment type="similarity">
    <text evidence="5">Belongs to the methyl-accepting chemotaxis (MCP) protein family.</text>
</comment>
<evidence type="ECO:0000256" key="7">
    <source>
        <dbReference type="SAM" id="Phobius"/>
    </source>
</evidence>
<keyword evidence="2" id="KW-1003">Cell membrane</keyword>
<dbReference type="PANTHER" id="PTHR32089">
    <property type="entry name" value="METHYL-ACCEPTING CHEMOTAXIS PROTEIN MCPB"/>
    <property type="match status" value="1"/>
</dbReference>
<evidence type="ECO:0000256" key="1">
    <source>
        <dbReference type="ARBA" id="ARBA00004236"/>
    </source>
</evidence>
<evidence type="ECO:0000313" key="10">
    <source>
        <dbReference type="EMBL" id="ASS92480.1"/>
    </source>
</evidence>
<evidence type="ECO:0000256" key="3">
    <source>
        <dbReference type="ARBA" id="ARBA00023136"/>
    </source>
</evidence>
<dbReference type="EMBL" id="CP017703">
    <property type="protein sequence ID" value="ASS92480.1"/>
    <property type="molecule type" value="Genomic_DNA"/>
</dbReference>
<feature type="domain" description="Methyl-accepting transducer" evidence="8">
    <location>
        <begin position="270"/>
        <end position="520"/>
    </location>
</feature>
<comment type="subcellular location">
    <subcellularLocation>
        <location evidence="1">Cell membrane</location>
    </subcellularLocation>
</comment>
<dbReference type="Proteomes" id="UP000214606">
    <property type="component" value="Chromosome"/>
</dbReference>
<gene>
    <name evidence="10" type="ORF">AP3564_18220</name>
</gene>
<dbReference type="Pfam" id="PF00015">
    <property type="entry name" value="MCPsignal"/>
    <property type="match status" value="1"/>
</dbReference>
<dbReference type="KEGG" id="apak:AP3564_18220"/>
<evidence type="ECO:0000259" key="8">
    <source>
        <dbReference type="PROSITE" id="PS50111"/>
    </source>
</evidence>
<dbReference type="CDD" id="cd06225">
    <property type="entry name" value="HAMP"/>
    <property type="match status" value="1"/>
</dbReference>
<dbReference type="PROSITE" id="PS50885">
    <property type="entry name" value="HAMP"/>
    <property type="match status" value="1"/>
</dbReference>
<dbReference type="InterPro" id="IPR004089">
    <property type="entry name" value="MCPsignal_dom"/>
</dbReference>
<dbReference type="GO" id="GO:0004888">
    <property type="term" value="F:transmembrane signaling receptor activity"/>
    <property type="evidence" value="ECO:0007669"/>
    <property type="project" value="InterPro"/>
</dbReference>
<dbReference type="PROSITE" id="PS50111">
    <property type="entry name" value="CHEMOTAXIS_TRANSDUC_2"/>
    <property type="match status" value="1"/>
</dbReference>
<accession>A0A223EB85</accession>
<proteinExistence type="inferred from homology"/>
<evidence type="ECO:0008006" key="12">
    <source>
        <dbReference type="Google" id="ProtNLM"/>
    </source>
</evidence>
<dbReference type="GO" id="GO:0005886">
    <property type="term" value="C:plasma membrane"/>
    <property type="evidence" value="ECO:0007669"/>
    <property type="project" value="UniProtKB-SubCell"/>
</dbReference>
<dbReference type="PRINTS" id="PR00260">
    <property type="entry name" value="CHEMTRNSDUCR"/>
</dbReference>
<keyword evidence="7" id="KW-0812">Transmembrane</keyword>